<organism evidence="2 3">
    <name type="scientific">Salix brachista</name>
    <dbReference type="NCBI Taxonomy" id="2182728"/>
    <lineage>
        <taxon>Eukaryota</taxon>
        <taxon>Viridiplantae</taxon>
        <taxon>Streptophyta</taxon>
        <taxon>Embryophyta</taxon>
        <taxon>Tracheophyta</taxon>
        <taxon>Spermatophyta</taxon>
        <taxon>Magnoliopsida</taxon>
        <taxon>eudicotyledons</taxon>
        <taxon>Gunneridae</taxon>
        <taxon>Pentapetalae</taxon>
        <taxon>rosids</taxon>
        <taxon>fabids</taxon>
        <taxon>Malpighiales</taxon>
        <taxon>Salicaceae</taxon>
        <taxon>Saliceae</taxon>
        <taxon>Salix</taxon>
    </lineage>
</organism>
<evidence type="ECO:0000313" key="2">
    <source>
        <dbReference type="EMBL" id="KAB5561782.1"/>
    </source>
</evidence>
<protein>
    <submittedName>
        <fullName evidence="2">Uncharacterized protein</fullName>
    </submittedName>
</protein>
<reference evidence="3" key="1">
    <citation type="journal article" date="2019" name="Gigascience">
        <title>De novo genome assembly of the endangered Acer yangbiense, a plant species with extremely small populations endemic to Yunnan Province, China.</title>
        <authorList>
            <person name="Yang J."/>
            <person name="Wariss H.M."/>
            <person name="Tao L."/>
            <person name="Zhang R."/>
            <person name="Yun Q."/>
            <person name="Hollingsworth P."/>
            <person name="Dao Z."/>
            <person name="Luo G."/>
            <person name="Guo H."/>
            <person name="Ma Y."/>
            <person name="Sun W."/>
        </authorList>
    </citation>
    <scope>NUCLEOTIDE SEQUENCE [LARGE SCALE GENOMIC DNA]</scope>
    <source>
        <strain evidence="3">cv. br00</strain>
    </source>
</reference>
<feature type="compositionally biased region" description="Low complexity" evidence="1">
    <location>
        <begin position="170"/>
        <end position="197"/>
    </location>
</feature>
<name>A0A5N5N3L1_9ROSI</name>
<dbReference type="PANTHER" id="PTHR33257:SF58">
    <property type="entry name" value="REJ DOMAIN-CONTAINING PROTEIN"/>
    <property type="match status" value="1"/>
</dbReference>
<dbReference type="AlphaFoldDB" id="A0A5N5N3L1"/>
<dbReference type="Proteomes" id="UP000326939">
    <property type="component" value="Chromosome 4"/>
</dbReference>
<proteinExistence type="predicted"/>
<evidence type="ECO:0000256" key="1">
    <source>
        <dbReference type="SAM" id="MobiDB-lite"/>
    </source>
</evidence>
<accession>A0A5N5N3L1</accession>
<gene>
    <name evidence="2" type="ORF">DKX38_006739</name>
</gene>
<feature type="region of interest" description="Disordered" evidence="1">
    <location>
        <begin position="170"/>
        <end position="233"/>
    </location>
</feature>
<keyword evidence="3" id="KW-1185">Reference proteome</keyword>
<evidence type="ECO:0000313" key="3">
    <source>
        <dbReference type="Proteomes" id="UP000326939"/>
    </source>
</evidence>
<comment type="caution">
    <text evidence="2">The sequence shown here is derived from an EMBL/GenBank/DDBJ whole genome shotgun (WGS) entry which is preliminary data.</text>
</comment>
<sequence length="367" mass="40901">MVRKRVGVISRGLCHAIKALCIDSINWKFGSCKFLGAQQSHSLSFISETQQYSRELKMGRSATPEVDLPQKALQIKQDDRFFSRLMSKENSMANPSFRVYHGGVSVAVPFVWESQPGTPKHTFCEKIPPPLTPPPSYYTNYSKKPTKKHTRSNLLRLLFPRNLWKTNVSSSSANLSKNPSSASWSSSSSSSTLLSSSTPKRYHERSRFASRGSSFDSRVSDDAEESDNLGSSHTSKLCFGIGGRTTSTGGLGGCYGVCRSTYSGVKPEKQNIPACNLGQPQLGCERKRIICCTFSTLLRKYTNSERKELLAMVNVRDCYNLISSKRAAKVKPFESDGSCEKLSLELRHLTIIMHLDVLVKKHLYTDN</sequence>
<dbReference type="EMBL" id="VDCV01000004">
    <property type="protein sequence ID" value="KAB5561782.1"/>
    <property type="molecule type" value="Genomic_DNA"/>
</dbReference>
<dbReference type="PANTHER" id="PTHR33257">
    <property type="entry name" value="OS05G0165500 PROTEIN"/>
    <property type="match status" value="1"/>
</dbReference>